<proteinExistence type="predicted"/>
<dbReference type="InterPro" id="IPR002933">
    <property type="entry name" value="Peptidase_M20"/>
</dbReference>
<dbReference type="InterPro" id="IPR011650">
    <property type="entry name" value="Peptidase_M20_dimer"/>
</dbReference>
<dbReference type="SUPFAM" id="SSF55031">
    <property type="entry name" value="Bacterial exopeptidase dimerisation domain"/>
    <property type="match status" value="1"/>
</dbReference>
<dbReference type="Gene3D" id="3.30.70.360">
    <property type="match status" value="1"/>
</dbReference>
<feature type="binding site" evidence="2">
    <location>
        <position position="138"/>
    </location>
    <ligand>
        <name>Mn(2+)</name>
        <dbReference type="ChEBI" id="CHEBI:29035"/>
        <label>2</label>
    </ligand>
</feature>
<name>A0A844YRI5_9SPHN</name>
<dbReference type="Proteomes" id="UP000466966">
    <property type="component" value="Unassembled WGS sequence"/>
</dbReference>
<dbReference type="GO" id="GO:0046872">
    <property type="term" value="F:metal ion binding"/>
    <property type="evidence" value="ECO:0007669"/>
    <property type="project" value="UniProtKB-KW"/>
</dbReference>
<dbReference type="PANTHER" id="PTHR11014">
    <property type="entry name" value="PEPTIDASE M20 FAMILY MEMBER"/>
    <property type="match status" value="1"/>
</dbReference>
<feature type="binding site" evidence="2">
    <location>
        <position position="378"/>
    </location>
    <ligand>
        <name>Mn(2+)</name>
        <dbReference type="ChEBI" id="CHEBI:29035"/>
        <label>2</label>
    </ligand>
</feature>
<dbReference type="AlphaFoldDB" id="A0A844YRI5"/>
<evidence type="ECO:0000256" key="1">
    <source>
        <dbReference type="ARBA" id="ARBA00022801"/>
    </source>
</evidence>
<keyword evidence="5" id="KW-1185">Reference proteome</keyword>
<gene>
    <name evidence="4" type="ORF">GRI99_00910</name>
</gene>
<dbReference type="Pfam" id="PF01546">
    <property type="entry name" value="Peptidase_M20"/>
    <property type="match status" value="1"/>
</dbReference>
<dbReference type="NCBIfam" id="TIGR01891">
    <property type="entry name" value="amidohydrolases"/>
    <property type="match status" value="1"/>
</dbReference>
<dbReference type="SUPFAM" id="SSF53187">
    <property type="entry name" value="Zn-dependent exopeptidases"/>
    <property type="match status" value="1"/>
</dbReference>
<dbReference type="Gene3D" id="3.40.630.10">
    <property type="entry name" value="Zn peptidases"/>
    <property type="match status" value="1"/>
</dbReference>
<dbReference type="InterPro" id="IPR036264">
    <property type="entry name" value="Bact_exopeptidase_dim_dom"/>
</dbReference>
<comment type="cofactor">
    <cofactor evidence="2">
        <name>Mn(2+)</name>
        <dbReference type="ChEBI" id="CHEBI:29035"/>
    </cofactor>
    <text evidence="2">The Mn(2+) ion enhances activity.</text>
</comment>
<dbReference type="InterPro" id="IPR017439">
    <property type="entry name" value="Amidohydrolase"/>
</dbReference>
<accession>A0A844YRI5</accession>
<keyword evidence="2" id="KW-0464">Manganese</keyword>
<dbReference type="PANTHER" id="PTHR11014:SF63">
    <property type="entry name" value="METALLOPEPTIDASE, PUTATIVE (AFU_ORTHOLOGUE AFUA_6G09600)-RELATED"/>
    <property type="match status" value="1"/>
</dbReference>
<evidence type="ECO:0000313" key="4">
    <source>
        <dbReference type="EMBL" id="MXO70189.1"/>
    </source>
</evidence>
<dbReference type="GO" id="GO:0016787">
    <property type="term" value="F:hydrolase activity"/>
    <property type="evidence" value="ECO:0007669"/>
    <property type="project" value="UniProtKB-KW"/>
</dbReference>
<reference evidence="4 5" key="1">
    <citation type="submission" date="2019-12" db="EMBL/GenBank/DDBJ databases">
        <title>Genomic-based taxomic classification of the family Erythrobacteraceae.</title>
        <authorList>
            <person name="Xu L."/>
        </authorList>
    </citation>
    <scope>NUCLEOTIDE SEQUENCE [LARGE SCALE GENOMIC DNA]</scope>
    <source>
        <strain evidence="4 5">M0322</strain>
    </source>
</reference>
<keyword evidence="2" id="KW-0479">Metal-binding</keyword>
<feature type="binding site" evidence="2">
    <location>
        <position position="165"/>
    </location>
    <ligand>
        <name>Mn(2+)</name>
        <dbReference type="ChEBI" id="CHEBI:29035"/>
        <label>2</label>
    </ligand>
</feature>
<sequence length="407" mass="42000">MRGWVDAALNASAQDLGAIYRDLHQHPEVAFQETRSAGVLAARMRDLGFTVTEGVGGTGVVAVLENGPGPTILVRTDMDALPLEEKTGLPYASATPGVMHACGHDLHMTWWLGAATALAGNRAAWHGTLVFIGQPAEEGLRGAIAMLQDGLYTRFPRPDLAIASHSSNAPAGAVTVKDGTVASASDAWEIVFHGRGGHGSMPSQTIDPVVIAARFVTDVQSIVARERPENAFGVITVGSFQAGTAANIIPDSATLRLTLRAFDPDVRRLLNDGMQRVARASAAAAGAPEPTMNHFSAGAPLVNDSAAVARAMAVLGPALGDQVTYVPAYLPGVPPSEDFAFLVAPEQTVPGLFLNVGTYDPAVLADLAARGEAVPANHAPQFAPAADLAIVPGARALVLAVLSAAGT</sequence>
<protein>
    <submittedName>
        <fullName evidence="4">Amidohydrolase</fullName>
    </submittedName>
</protein>
<feature type="binding site" evidence="2">
    <location>
        <position position="102"/>
    </location>
    <ligand>
        <name>Mn(2+)</name>
        <dbReference type="ChEBI" id="CHEBI:29035"/>
        <label>2</label>
    </ligand>
</feature>
<evidence type="ECO:0000256" key="2">
    <source>
        <dbReference type="PIRSR" id="PIRSR005962-1"/>
    </source>
</evidence>
<dbReference type="PIRSF" id="PIRSF005962">
    <property type="entry name" value="Pept_M20D_amidohydro"/>
    <property type="match status" value="1"/>
</dbReference>
<comment type="caution">
    <text evidence="4">The sequence shown here is derived from an EMBL/GenBank/DDBJ whole genome shotgun (WGS) entry which is preliminary data.</text>
</comment>
<evidence type="ECO:0000259" key="3">
    <source>
        <dbReference type="Pfam" id="PF07687"/>
    </source>
</evidence>
<feature type="domain" description="Peptidase M20 dimerisation" evidence="3">
    <location>
        <begin position="188"/>
        <end position="264"/>
    </location>
</feature>
<dbReference type="Pfam" id="PF07687">
    <property type="entry name" value="M20_dimer"/>
    <property type="match status" value="1"/>
</dbReference>
<dbReference type="EMBL" id="WTYV01000001">
    <property type="protein sequence ID" value="MXO70189.1"/>
    <property type="molecule type" value="Genomic_DNA"/>
</dbReference>
<organism evidence="4 5">
    <name type="scientific">Alteraurantiacibacter buctensis</name>
    <dbReference type="NCBI Taxonomy" id="1503981"/>
    <lineage>
        <taxon>Bacteria</taxon>
        <taxon>Pseudomonadati</taxon>
        <taxon>Pseudomonadota</taxon>
        <taxon>Alphaproteobacteria</taxon>
        <taxon>Sphingomonadales</taxon>
        <taxon>Erythrobacteraceae</taxon>
        <taxon>Alteraurantiacibacter</taxon>
    </lineage>
</organism>
<evidence type="ECO:0000313" key="5">
    <source>
        <dbReference type="Proteomes" id="UP000466966"/>
    </source>
</evidence>
<dbReference type="OrthoDB" id="9777385at2"/>
<feature type="binding site" evidence="2">
    <location>
        <position position="104"/>
    </location>
    <ligand>
        <name>Mn(2+)</name>
        <dbReference type="ChEBI" id="CHEBI:29035"/>
        <label>2</label>
    </ligand>
</feature>
<keyword evidence="1 4" id="KW-0378">Hydrolase</keyword>